<evidence type="ECO:0000313" key="2">
    <source>
        <dbReference type="Proteomes" id="UP000053558"/>
    </source>
</evidence>
<reference evidence="2" key="1">
    <citation type="journal article" date="2012" name="Science">
        <title>The Paleozoic origin of enzymatic lignin decomposition reconstructed from 31 fungal genomes.</title>
        <authorList>
            <person name="Floudas D."/>
            <person name="Binder M."/>
            <person name="Riley R."/>
            <person name="Barry K."/>
            <person name="Blanchette R.A."/>
            <person name="Henrissat B."/>
            <person name="Martinez A.T."/>
            <person name="Otillar R."/>
            <person name="Spatafora J.W."/>
            <person name="Yadav J.S."/>
            <person name="Aerts A."/>
            <person name="Benoit I."/>
            <person name="Boyd A."/>
            <person name="Carlson A."/>
            <person name="Copeland A."/>
            <person name="Coutinho P.M."/>
            <person name="de Vries R.P."/>
            <person name="Ferreira P."/>
            <person name="Findley K."/>
            <person name="Foster B."/>
            <person name="Gaskell J."/>
            <person name="Glotzer D."/>
            <person name="Gorecki P."/>
            <person name="Heitman J."/>
            <person name="Hesse C."/>
            <person name="Hori C."/>
            <person name="Igarashi K."/>
            <person name="Jurgens J.A."/>
            <person name="Kallen N."/>
            <person name="Kersten P."/>
            <person name="Kohler A."/>
            <person name="Kuees U."/>
            <person name="Kumar T.K.A."/>
            <person name="Kuo A."/>
            <person name="LaButti K."/>
            <person name="Larrondo L.F."/>
            <person name="Lindquist E."/>
            <person name="Ling A."/>
            <person name="Lombard V."/>
            <person name="Lucas S."/>
            <person name="Lundell T."/>
            <person name="Martin R."/>
            <person name="McLaughlin D.J."/>
            <person name="Morgenstern I."/>
            <person name="Morin E."/>
            <person name="Murat C."/>
            <person name="Nagy L.G."/>
            <person name="Nolan M."/>
            <person name="Ohm R.A."/>
            <person name="Patyshakuliyeva A."/>
            <person name="Rokas A."/>
            <person name="Ruiz-Duenas F.J."/>
            <person name="Sabat G."/>
            <person name="Salamov A."/>
            <person name="Samejima M."/>
            <person name="Schmutz J."/>
            <person name="Slot J.C."/>
            <person name="St John F."/>
            <person name="Stenlid J."/>
            <person name="Sun H."/>
            <person name="Sun S."/>
            <person name="Syed K."/>
            <person name="Tsang A."/>
            <person name="Wiebenga A."/>
            <person name="Young D."/>
            <person name="Pisabarro A."/>
            <person name="Eastwood D.C."/>
            <person name="Martin F."/>
            <person name="Cullen D."/>
            <person name="Grigoriev I.V."/>
            <person name="Hibbett D.S."/>
        </authorList>
    </citation>
    <scope>NUCLEOTIDE SEQUENCE [LARGE SCALE GENOMIC DNA]</scope>
    <source>
        <strain evidence="2">RWD-64-598 SS2</strain>
    </source>
</reference>
<evidence type="ECO:0000313" key="1">
    <source>
        <dbReference type="EMBL" id="EIW83106.1"/>
    </source>
</evidence>
<dbReference type="AlphaFoldDB" id="A0A5M3MVF2"/>
<sequence length="216" mass="24646">MSPAFLPPVYDPEPYTFTGLHLQELPHFCQHYLADVAQLLPPRMLAPDAVKHERHRLVFSLFRSLEGTSISLIEKRYDAARDQELNLPPTVAAEKNATRLQEIVCILLPERQRLLDEFLLKFDALLWIDVECRKDCGANDWKTYRDSLVSRVLKMVDERLIELDISVDASMTPEASEVTENGLLRTKVRFELLQLDLLSHAPHPVNAASSSAFINL</sequence>
<protein>
    <submittedName>
        <fullName evidence="1">Uncharacterized protein</fullName>
    </submittedName>
</protein>
<keyword evidence="2" id="KW-1185">Reference proteome</keyword>
<organism evidence="1 2">
    <name type="scientific">Coniophora puteana (strain RWD-64-598)</name>
    <name type="common">Brown rot fungus</name>
    <dbReference type="NCBI Taxonomy" id="741705"/>
    <lineage>
        <taxon>Eukaryota</taxon>
        <taxon>Fungi</taxon>
        <taxon>Dikarya</taxon>
        <taxon>Basidiomycota</taxon>
        <taxon>Agaricomycotina</taxon>
        <taxon>Agaricomycetes</taxon>
        <taxon>Agaricomycetidae</taxon>
        <taxon>Boletales</taxon>
        <taxon>Coniophorineae</taxon>
        <taxon>Coniophoraceae</taxon>
        <taxon>Coniophora</taxon>
    </lineage>
</organism>
<comment type="caution">
    <text evidence="1">The sequence shown here is derived from an EMBL/GenBank/DDBJ whole genome shotgun (WGS) entry which is preliminary data.</text>
</comment>
<dbReference type="KEGG" id="cput:CONPUDRAFT_152147"/>
<dbReference type="RefSeq" id="XP_007766957.1">
    <property type="nucleotide sequence ID" value="XM_007768767.1"/>
</dbReference>
<dbReference type="OMA" id="THEWYET"/>
<dbReference type="GeneID" id="19202958"/>
<name>A0A5M3MVF2_CONPW</name>
<gene>
    <name evidence="1" type="ORF">CONPUDRAFT_152147</name>
</gene>
<proteinExistence type="predicted"/>
<dbReference type="OrthoDB" id="2645319at2759"/>
<dbReference type="Proteomes" id="UP000053558">
    <property type="component" value="Unassembled WGS sequence"/>
</dbReference>
<accession>A0A5M3MVF2</accession>
<dbReference type="EMBL" id="JH711576">
    <property type="protein sequence ID" value="EIW83106.1"/>
    <property type="molecule type" value="Genomic_DNA"/>
</dbReference>